<feature type="domain" description="CCHC-type" evidence="3">
    <location>
        <begin position="49"/>
        <end position="64"/>
    </location>
</feature>
<feature type="region of interest" description="Disordered" evidence="2">
    <location>
        <begin position="72"/>
        <end position="96"/>
    </location>
</feature>
<dbReference type="Pfam" id="PF00098">
    <property type="entry name" value="zf-CCHC"/>
    <property type="match status" value="1"/>
</dbReference>
<dbReference type="EMBL" id="CARXXK010000001">
    <property type="protein sequence ID" value="CAI6343306.1"/>
    <property type="molecule type" value="Genomic_DNA"/>
</dbReference>
<dbReference type="GO" id="GO:0008270">
    <property type="term" value="F:zinc ion binding"/>
    <property type="evidence" value="ECO:0007669"/>
    <property type="project" value="UniProtKB-KW"/>
</dbReference>
<keyword evidence="5" id="KW-1185">Reference proteome</keyword>
<keyword evidence="1" id="KW-0863">Zinc-finger</keyword>
<dbReference type="Gene3D" id="4.10.60.10">
    <property type="entry name" value="Zinc finger, CCHC-type"/>
    <property type="match status" value="1"/>
</dbReference>
<proteinExistence type="predicted"/>
<sequence>MTKTQQRGQSARTCTVQRLKPVTEGNMKTTPVTTDGDYSRKAFRTEVTCYNCRGTGHISRDCPRHKRPMKCSGCGSDEHRRRPCPNEATGSSTETNTPRQLANLVDSTAVRHTKNHFTKTIMLDGTPVHGIVDTGIISVLIRDSVARRARQVTCPYCIP</sequence>
<dbReference type="AlphaFoldDB" id="A0AAV0VNL6"/>
<dbReference type="GO" id="GO:0003676">
    <property type="term" value="F:nucleic acid binding"/>
    <property type="evidence" value="ECO:0007669"/>
    <property type="project" value="InterPro"/>
</dbReference>
<dbReference type="InterPro" id="IPR001878">
    <property type="entry name" value="Znf_CCHC"/>
</dbReference>
<dbReference type="SMART" id="SM00343">
    <property type="entry name" value="ZnF_C2HC"/>
    <property type="match status" value="2"/>
</dbReference>
<evidence type="ECO:0000259" key="3">
    <source>
        <dbReference type="PROSITE" id="PS50158"/>
    </source>
</evidence>
<protein>
    <recommendedName>
        <fullName evidence="3">CCHC-type domain-containing protein</fullName>
    </recommendedName>
</protein>
<accession>A0AAV0VNL6</accession>
<dbReference type="PROSITE" id="PS50158">
    <property type="entry name" value="ZF_CCHC"/>
    <property type="match status" value="1"/>
</dbReference>
<keyword evidence="1" id="KW-0479">Metal-binding</keyword>
<reference evidence="4 5" key="1">
    <citation type="submission" date="2023-01" db="EMBL/GenBank/DDBJ databases">
        <authorList>
            <person name="Whitehead M."/>
        </authorList>
    </citation>
    <scope>NUCLEOTIDE SEQUENCE [LARGE SCALE GENOMIC DNA]</scope>
</reference>
<evidence type="ECO:0000313" key="4">
    <source>
        <dbReference type="EMBL" id="CAI6343306.1"/>
    </source>
</evidence>
<gene>
    <name evidence="4" type="ORF">MEUPH1_LOCUS592</name>
</gene>
<organism evidence="4 5">
    <name type="scientific">Macrosiphum euphorbiae</name>
    <name type="common">potato aphid</name>
    <dbReference type="NCBI Taxonomy" id="13131"/>
    <lineage>
        <taxon>Eukaryota</taxon>
        <taxon>Metazoa</taxon>
        <taxon>Ecdysozoa</taxon>
        <taxon>Arthropoda</taxon>
        <taxon>Hexapoda</taxon>
        <taxon>Insecta</taxon>
        <taxon>Pterygota</taxon>
        <taxon>Neoptera</taxon>
        <taxon>Paraneoptera</taxon>
        <taxon>Hemiptera</taxon>
        <taxon>Sternorrhyncha</taxon>
        <taxon>Aphidomorpha</taxon>
        <taxon>Aphidoidea</taxon>
        <taxon>Aphididae</taxon>
        <taxon>Macrosiphini</taxon>
        <taxon>Macrosiphum</taxon>
    </lineage>
</organism>
<dbReference type="InterPro" id="IPR036875">
    <property type="entry name" value="Znf_CCHC_sf"/>
</dbReference>
<keyword evidence="1" id="KW-0862">Zinc</keyword>
<dbReference type="Proteomes" id="UP001160148">
    <property type="component" value="Unassembled WGS sequence"/>
</dbReference>
<evidence type="ECO:0000256" key="1">
    <source>
        <dbReference type="PROSITE-ProRule" id="PRU00047"/>
    </source>
</evidence>
<comment type="caution">
    <text evidence="4">The sequence shown here is derived from an EMBL/GenBank/DDBJ whole genome shotgun (WGS) entry which is preliminary data.</text>
</comment>
<name>A0AAV0VNL6_9HEMI</name>
<evidence type="ECO:0000256" key="2">
    <source>
        <dbReference type="SAM" id="MobiDB-lite"/>
    </source>
</evidence>
<dbReference type="SUPFAM" id="SSF57756">
    <property type="entry name" value="Retrovirus zinc finger-like domains"/>
    <property type="match status" value="1"/>
</dbReference>
<evidence type="ECO:0000313" key="5">
    <source>
        <dbReference type="Proteomes" id="UP001160148"/>
    </source>
</evidence>